<feature type="signal peptide" evidence="1">
    <location>
        <begin position="1"/>
        <end position="15"/>
    </location>
</feature>
<name>A0A7C5VFZ1_9DEIN</name>
<sequence length="264" mass="28123">MRRVFWGLALFLALAACTEGIPPASGTLPVGGYVLADLPAAQESGGELRPGVRVYRIPLSASQAVRVSAVSADLGLRARLRLTLLDERGVVQAVSVARNWFAAYPEVAPLSLQPQLTVDPGYRLNFKGLAGQVFYLKVENYALSPDRVTLYADPFTPNPAGRGEAFTGGTQYGAIELAGEFDQYHVASATGNLRFTYTGPLDLVALLYLLPTDASPLVLDPVMNCTPISPATLLVVRDRGLARAGFDEPGSGRYVLEISSAPCP</sequence>
<dbReference type="EMBL" id="DRXE01000205">
    <property type="protein sequence ID" value="HHM68145.1"/>
    <property type="molecule type" value="Genomic_DNA"/>
</dbReference>
<evidence type="ECO:0000313" key="2">
    <source>
        <dbReference type="EMBL" id="HHM68145.1"/>
    </source>
</evidence>
<evidence type="ECO:0008006" key="3">
    <source>
        <dbReference type="Google" id="ProtNLM"/>
    </source>
</evidence>
<evidence type="ECO:0000256" key="1">
    <source>
        <dbReference type="SAM" id="SignalP"/>
    </source>
</evidence>
<feature type="chain" id="PRO_5027782216" description="DUF4382 domain-containing protein" evidence="1">
    <location>
        <begin position="16"/>
        <end position="264"/>
    </location>
</feature>
<proteinExistence type="predicted"/>
<gene>
    <name evidence="2" type="ORF">ENM28_05470</name>
</gene>
<dbReference type="PROSITE" id="PS51257">
    <property type="entry name" value="PROKAR_LIPOPROTEIN"/>
    <property type="match status" value="1"/>
</dbReference>
<keyword evidence="1" id="KW-0732">Signal</keyword>
<reference evidence="2" key="1">
    <citation type="journal article" date="2020" name="mSystems">
        <title>Genome- and Community-Level Interaction Insights into Carbon Utilization and Element Cycling Functions of Hydrothermarchaeota in Hydrothermal Sediment.</title>
        <authorList>
            <person name="Zhou Z."/>
            <person name="Liu Y."/>
            <person name="Xu W."/>
            <person name="Pan J."/>
            <person name="Luo Z.H."/>
            <person name="Li M."/>
        </authorList>
    </citation>
    <scope>NUCLEOTIDE SEQUENCE [LARGE SCALE GENOMIC DNA]</scope>
    <source>
        <strain evidence="2">SpSt-1071</strain>
    </source>
</reference>
<organism evidence="2">
    <name type="scientific">Thermus caliditerrae</name>
    <dbReference type="NCBI Taxonomy" id="1330700"/>
    <lineage>
        <taxon>Bacteria</taxon>
        <taxon>Thermotogati</taxon>
        <taxon>Deinococcota</taxon>
        <taxon>Deinococci</taxon>
        <taxon>Thermales</taxon>
        <taxon>Thermaceae</taxon>
        <taxon>Thermus</taxon>
    </lineage>
</organism>
<protein>
    <recommendedName>
        <fullName evidence="3">DUF4382 domain-containing protein</fullName>
    </recommendedName>
</protein>
<accession>A0A7C5VFZ1</accession>
<comment type="caution">
    <text evidence="2">The sequence shown here is derived from an EMBL/GenBank/DDBJ whole genome shotgun (WGS) entry which is preliminary data.</text>
</comment>
<dbReference type="AlphaFoldDB" id="A0A7C5VFZ1"/>